<protein>
    <submittedName>
        <fullName evidence="2">Uncharacterized protein</fullName>
    </submittedName>
</protein>
<keyword evidence="1" id="KW-1133">Transmembrane helix</keyword>
<organism evidence="2">
    <name type="scientific">marine sediment metagenome</name>
    <dbReference type="NCBI Taxonomy" id="412755"/>
    <lineage>
        <taxon>unclassified sequences</taxon>
        <taxon>metagenomes</taxon>
        <taxon>ecological metagenomes</taxon>
    </lineage>
</organism>
<proteinExistence type="predicted"/>
<evidence type="ECO:0000256" key="1">
    <source>
        <dbReference type="SAM" id="Phobius"/>
    </source>
</evidence>
<accession>X1MGM4</accession>
<feature type="transmembrane region" description="Helical" evidence="1">
    <location>
        <begin position="40"/>
        <end position="59"/>
    </location>
</feature>
<evidence type="ECO:0000313" key="2">
    <source>
        <dbReference type="EMBL" id="GAI13855.1"/>
    </source>
</evidence>
<keyword evidence="1" id="KW-0472">Membrane</keyword>
<feature type="transmembrane region" description="Helical" evidence="1">
    <location>
        <begin position="79"/>
        <end position="102"/>
    </location>
</feature>
<sequence length="152" mass="16621">MKKLLGSLILIALICLMMTMPVYAENNNETEPVVEDTMIDTTFVAFFGLLFGIVAAVFLPYMRKIYQGSLEASQWSNKYLLVILSGFFMSCITTFILAPAILVTSIPEGQALTGFLGLLILNFGVGFGQTAFIKEIFEFGKEGKAVTKTGPP</sequence>
<gene>
    <name evidence="2" type="ORF">S06H3_13331</name>
</gene>
<dbReference type="EMBL" id="BARV01006506">
    <property type="protein sequence ID" value="GAI13855.1"/>
    <property type="molecule type" value="Genomic_DNA"/>
</dbReference>
<name>X1MGM4_9ZZZZ</name>
<comment type="caution">
    <text evidence="2">The sequence shown here is derived from an EMBL/GenBank/DDBJ whole genome shotgun (WGS) entry which is preliminary data.</text>
</comment>
<feature type="transmembrane region" description="Helical" evidence="1">
    <location>
        <begin position="114"/>
        <end position="133"/>
    </location>
</feature>
<dbReference type="AlphaFoldDB" id="X1MGM4"/>
<reference evidence="2" key="1">
    <citation type="journal article" date="2014" name="Front. Microbiol.">
        <title>High frequency of phylogenetically diverse reductive dehalogenase-homologous genes in deep subseafloor sedimentary metagenomes.</title>
        <authorList>
            <person name="Kawai M."/>
            <person name="Futagami T."/>
            <person name="Toyoda A."/>
            <person name="Takaki Y."/>
            <person name="Nishi S."/>
            <person name="Hori S."/>
            <person name="Arai W."/>
            <person name="Tsubouchi T."/>
            <person name="Morono Y."/>
            <person name="Uchiyama I."/>
            <person name="Ito T."/>
            <person name="Fujiyama A."/>
            <person name="Inagaki F."/>
            <person name="Takami H."/>
        </authorList>
    </citation>
    <scope>NUCLEOTIDE SEQUENCE</scope>
    <source>
        <strain evidence="2">Expedition CK06-06</strain>
    </source>
</reference>
<keyword evidence="1" id="KW-0812">Transmembrane</keyword>